<dbReference type="SUPFAM" id="SSF56112">
    <property type="entry name" value="Protein kinase-like (PK-like)"/>
    <property type="match status" value="1"/>
</dbReference>
<dbReference type="PROSITE" id="PS50011">
    <property type="entry name" value="PROTEIN_KINASE_DOM"/>
    <property type="match status" value="1"/>
</dbReference>
<dbReference type="AlphaFoldDB" id="A0A0F9AI01"/>
<dbReference type="GO" id="GO:0004674">
    <property type="term" value="F:protein serine/threonine kinase activity"/>
    <property type="evidence" value="ECO:0007669"/>
    <property type="project" value="InterPro"/>
</dbReference>
<dbReference type="CDD" id="cd14014">
    <property type="entry name" value="STKc_PknB_like"/>
    <property type="match status" value="1"/>
</dbReference>
<evidence type="ECO:0000256" key="3">
    <source>
        <dbReference type="ARBA" id="ARBA00022777"/>
    </source>
</evidence>
<dbReference type="Gene3D" id="3.30.200.20">
    <property type="entry name" value="Phosphorylase Kinase, domain 1"/>
    <property type="match status" value="1"/>
</dbReference>
<keyword evidence="2" id="KW-0547">Nucleotide-binding</keyword>
<organism evidence="6">
    <name type="scientific">marine sediment metagenome</name>
    <dbReference type="NCBI Taxonomy" id="412755"/>
    <lineage>
        <taxon>unclassified sequences</taxon>
        <taxon>metagenomes</taxon>
        <taxon>ecological metagenomes</taxon>
    </lineage>
</organism>
<dbReference type="GO" id="GO:0000045">
    <property type="term" value="P:autophagosome assembly"/>
    <property type="evidence" value="ECO:0007669"/>
    <property type="project" value="TreeGrafter"/>
</dbReference>
<dbReference type="PROSITE" id="PS00108">
    <property type="entry name" value="PROTEIN_KINASE_ST"/>
    <property type="match status" value="1"/>
</dbReference>
<evidence type="ECO:0000256" key="4">
    <source>
        <dbReference type="ARBA" id="ARBA00022840"/>
    </source>
</evidence>
<evidence type="ECO:0000256" key="1">
    <source>
        <dbReference type="ARBA" id="ARBA00022679"/>
    </source>
</evidence>
<dbReference type="GO" id="GO:0005829">
    <property type="term" value="C:cytosol"/>
    <property type="evidence" value="ECO:0007669"/>
    <property type="project" value="TreeGrafter"/>
</dbReference>
<keyword evidence="4" id="KW-0067">ATP-binding</keyword>
<gene>
    <name evidence="6" type="ORF">LCGC14_2648180</name>
</gene>
<dbReference type="InterPro" id="IPR008271">
    <property type="entry name" value="Ser/Thr_kinase_AS"/>
</dbReference>
<protein>
    <recommendedName>
        <fullName evidence="5">Protein kinase domain-containing protein</fullName>
    </recommendedName>
</protein>
<feature type="domain" description="Protein kinase" evidence="5">
    <location>
        <begin position="16"/>
        <end position="270"/>
    </location>
</feature>
<dbReference type="PANTHER" id="PTHR24348:SF22">
    <property type="entry name" value="NON-SPECIFIC SERINE_THREONINE PROTEIN KINASE"/>
    <property type="match status" value="1"/>
</dbReference>
<proteinExistence type="predicted"/>
<dbReference type="Gene3D" id="1.10.510.10">
    <property type="entry name" value="Transferase(Phosphotransferase) domain 1"/>
    <property type="match status" value="1"/>
</dbReference>
<dbReference type="Pfam" id="PF00069">
    <property type="entry name" value="Pkinase"/>
    <property type="match status" value="1"/>
</dbReference>
<dbReference type="GO" id="GO:0016020">
    <property type="term" value="C:membrane"/>
    <property type="evidence" value="ECO:0007669"/>
    <property type="project" value="TreeGrafter"/>
</dbReference>
<dbReference type="GO" id="GO:0005776">
    <property type="term" value="C:autophagosome"/>
    <property type="evidence" value="ECO:0007669"/>
    <property type="project" value="TreeGrafter"/>
</dbReference>
<dbReference type="GO" id="GO:0005524">
    <property type="term" value="F:ATP binding"/>
    <property type="evidence" value="ECO:0007669"/>
    <property type="project" value="UniProtKB-KW"/>
</dbReference>
<keyword evidence="3" id="KW-0418">Kinase</keyword>
<dbReference type="PANTHER" id="PTHR24348">
    <property type="entry name" value="SERINE/THREONINE-PROTEIN KINASE UNC-51-RELATED"/>
    <property type="match status" value="1"/>
</dbReference>
<name>A0A0F9AI01_9ZZZZ</name>
<dbReference type="InterPro" id="IPR000719">
    <property type="entry name" value="Prot_kinase_dom"/>
</dbReference>
<evidence type="ECO:0000256" key="2">
    <source>
        <dbReference type="ARBA" id="ARBA00022741"/>
    </source>
</evidence>
<keyword evidence="1" id="KW-0808">Transferase</keyword>
<dbReference type="InterPro" id="IPR045269">
    <property type="entry name" value="Atg1-like"/>
</dbReference>
<comment type="caution">
    <text evidence="6">The sequence shown here is derived from an EMBL/GenBank/DDBJ whole genome shotgun (WGS) entry which is preliminary data.</text>
</comment>
<dbReference type="GO" id="GO:0010506">
    <property type="term" value="P:regulation of autophagy"/>
    <property type="evidence" value="ECO:0007669"/>
    <property type="project" value="InterPro"/>
</dbReference>
<accession>A0A0F9AI01</accession>
<evidence type="ECO:0000313" key="6">
    <source>
        <dbReference type="EMBL" id="KKK97895.1"/>
    </source>
</evidence>
<reference evidence="6" key="1">
    <citation type="journal article" date="2015" name="Nature">
        <title>Complex archaea that bridge the gap between prokaryotes and eukaryotes.</title>
        <authorList>
            <person name="Spang A."/>
            <person name="Saw J.H."/>
            <person name="Jorgensen S.L."/>
            <person name="Zaremba-Niedzwiedzka K."/>
            <person name="Martijn J."/>
            <person name="Lind A.E."/>
            <person name="van Eijk R."/>
            <person name="Schleper C."/>
            <person name="Guy L."/>
            <person name="Ettema T.J."/>
        </authorList>
    </citation>
    <scope>NUCLEOTIDE SEQUENCE</scope>
</reference>
<sequence>MDIEAEKARKFRISDFDLIRLLGTGARSSIWEGRDTSTGKSFAIKRTFKQPEDDNRYLDQAINEYEIASRLQHPTIRKVFSLKRVRRVFSIREIHTVMELCLGKTLEEAPPNSLLEKCVVLIEVAKAVHEMNSKGYVHADMKPDNIVVSEKGRVKIIDLGLSCPLGTVKQRIQGTPSYMAPEQLVCWPLDARTDVYNFGATMYWALTGELPPTVVPHQDNSISAHQKSAIPPHIVKPGIPLHLSYLVTDCIKIEPSGRLGGMDAVATRILVIIRELERDQEPTFRIRQRHGTGHGGSFLVSEYRSVAVSERLGPERHVIR</sequence>
<dbReference type="InterPro" id="IPR011009">
    <property type="entry name" value="Kinase-like_dom_sf"/>
</dbReference>
<dbReference type="SMART" id="SM00220">
    <property type="entry name" value="S_TKc"/>
    <property type="match status" value="1"/>
</dbReference>
<dbReference type="EMBL" id="LAZR01045848">
    <property type="protein sequence ID" value="KKK97895.1"/>
    <property type="molecule type" value="Genomic_DNA"/>
</dbReference>
<dbReference type="GO" id="GO:0000407">
    <property type="term" value="C:phagophore assembly site"/>
    <property type="evidence" value="ECO:0007669"/>
    <property type="project" value="TreeGrafter"/>
</dbReference>
<evidence type="ECO:0000259" key="5">
    <source>
        <dbReference type="PROSITE" id="PS50011"/>
    </source>
</evidence>